<dbReference type="RefSeq" id="XP_002769550.1">
    <property type="nucleotide sequence ID" value="XM_002769504.1"/>
</dbReference>
<dbReference type="PROSITE" id="PS50158">
    <property type="entry name" value="ZF_CCHC"/>
    <property type="match status" value="1"/>
</dbReference>
<dbReference type="GO" id="GO:0003676">
    <property type="term" value="F:nucleic acid binding"/>
    <property type="evidence" value="ECO:0007669"/>
    <property type="project" value="InterPro"/>
</dbReference>
<gene>
    <name evidence="4" type="ORF">Pmar_PMAR006589</name>
</gene>
<dbReference type="PROSITE" id="PS00141">
    <property type="entry name" value="ASP_PROTEASE"/>
    <property type="match status" value="1"/>
</dbReference>
<dbReference type="InParanoid" id="C5LLP6"/>
<evidence type="ECO:0000313" key="4">
    <source>
        <dbReference type="EMBL" id="EER02268.1"/>
    </source>
</evidence>
<keyword evidence="5" id="KW-1185">Reference proteome</keyword>
<dbReference type="Proteomes" id="UP000007800">
    <property type="component" value="Unassembled WGS sequence"/>
</dbReference>
<accession>C5LLP6</accession>
<feature type="domain" description="CCHC-type" evidence="3">
    <location>
        <begin position="120"/>
        <end position="135"/>
    </location>
</feature>
<dbReference type="AlphaFoldDB" id="C5LLP6"/>
<protein>
    <recommendedName>
        <fullName evidence="3">CCHC-type domain-containing protein</fullName>
    </recommendedName>
</protein>
<dbReference type="SUPFAM" id="SSF57756">
    <property type="entry name" value="Retrovirus zinc finger-like domains"/>
    <property type="match status" value="1"/>
</dbReference>
<keyword evidence="1" id="KW-0862">Zinc</keyword>
<dbReference type="InterPro" id="IPR036875">
    <property type="entry name" value="Znf_CCHC_sf"/>
</dbReference>
<keyword evidence="1" id="KW-0863">Zinc-finger</keyword>
<organism evidence="5">
    <name type="scientific">Perkinsus marinus (strain ATCC 50983 / TXsc)</name>
    <dbReference type="NCBI Taxonomy" id="423536"/>
    <lineage>
        <taxon>Eukaryota</taxon>
        <taxon>Sar</taxon>
        <taxon>Alveolata</taxon>
        <taxon>Perkinsozoa</taxon>
        <taxon>Perkinsea</taxon>
        <taxon>Perkinsida</taxon>
        <taxon>Perkinsidae</taxon>
        <taxon>Perkinsus</taxon>
    </lineage>
</organism>
<dbReference type="GeneID" id="9055260"/>
<dbReference type="InterPro" id="IPR001878">
    <property type="entry name" value="Znf_CCHC"/>
</dbReference>
<evidence type="ECO:0000313" key="5">
    <source>
        <dbReference type="Proteomes" id="UP000007800"/>
    </source>
</evidence>
<evidence type="ECO:0000256" key="2">
    <source>
        <dbReference type="SAM" id="MobiDB-lite"/>
    </source>
</evidence>
<dbReference type="GO" id="GO:0004190">
    <property type="term" value="F:aspartic-type endopeptidase activity"/>
    <property type="evidence" value="ECO:0007669"/>
    <property type="project" value="InterPro"/>
</dbReference>
<name>C5LLP6_PERM5</name>
<reference evidence="4 5" key="1">
    <citation type="submission" date="2008-07" db="EMBL/GenBank/DDBJ databases">
        <authorList>
            <person name="El-Sayed N."/>
            <person name="Caler E."/>
            <person name="Inman J."/>
            <person name="Amedeo P."/>
            <person name="Hass B."/>
            <person name="Wortman J."/>
        </authorList>
    </citation>
    <scope>NUCLEOTIDE SEQUENCE [LARGE SCALE GENOMIC DNA]</scope>
    <source>
        <strain evidence="5">ATCC 50983 / TXsc</strain>
    </source>
</reference>
<dbReference type="InterPro" id="IPR001969">
    <property type="entry name" value="Aspartic_peptidase_AS"/>
</dbReference>
<keyword evidence="1" id="KW-0479">Metal-binding</keyword>
<dbReference type="OMA" id="CLKRNHT"/>
<evidence type="ECO:0000259" key="3">
    <source>
        <dbReference type="PROSITE" id="PS50158"/>
    </source>
</evidence>
<sequence length="282" mass="31105">MQEQQLKPVVLMAFIRGLRGNSIELARKVRNANPPTLEKALQKAQFIMSDPFIDESERPEQDAMQHELAAIGNMERPAAAYEQNGDDVEPTVSSSSSNVNSWLSPEWMEKVVSAIAKTQRKCGYCGKEGHLESECFKKRRDRRGQALSTIPKRAEGPRLRQEYPRTPGATCGYCLKRNHTEEQCQTKRRALERKGRPSPSATSMPSNEVNIVSLETCHGNTTPLPDSCTLSVALEACGSSVRTEALIDSGSTISIIDMDTLSSMLTSLTVDTEDTPVCKTAE</sequence>
<dbReference type="GO" id="GO:0006508">
    <property type="term" value="P:proteolysis"/>
    <property type="evidence" value="ECO:0007669"/>
    <property type="project" value="InterPro"/>
</dbReference>
<dbReference type="GO" id="GO:0008270">
    <property type="term" value="F:zinc ion binding"/>
    <property type="evidence" value="ECO:0007669"/>
    <property type="project" value="UniProtKB-KW"/>
</dbReference>
<dbReference type="Gene3D" id="4.10.60.10">
    <property type="entry name" value="Zinc finger, CCHC-type"/>
    <property type="match status" value="1"/>
</dbReference>
<evidence type="ECO:0000256" key="1">
    <source>
        <dbReference type="PROSITE-ProRule" id="PRU00047"/>
    </source>
</evidence>
<proteinExistence type="predicted"/>
<feature type="region of interest" description="Disordered" evidence="2">
    <location>
        <begin position="187"/>
        <end position="206"/>
    </location>
</feature>
<dbReference type="EMBL" id="GG683299">
    <property type="protein sequence ID" value="EER02268.1"/>
    <property type="molecule type" value="Genomic_DNA"/>
</dbReference>